<evidence type="ECO:0000313" key="1">
    <source>
        <dbReference type="EMBL" id="QHT32154.1"/>
    </source>
</evidence>
<sequence length="153" mass="18418">MEEVLLRLKFLEEKVIFLESRLELELLNTKKKTTFYDFEESLKNIIVEDFHLSQVLETNIEDQIISIIVDHNQQNTFLQIRKGLYKFQGEWIVMTDSDYKFMFETIEYKIIKLYSKTNQNADKYFENNKKVYGLNLSARFKKLKIKLIDNISL</sequence>
<proteinExistence type="predicted"/>
<name>A0A6C0ESJ5_9ZZZZ</name>
<reference evidence="1" key="1">
    <citation type="journal article" date="2020" name="Nature">
        <title>Giant virus diversity and host interactions through global metagenomics.</title>
        <authorList>
            <person name="Schulz F."/>
            <person name="Roux S."/>
            <person name="Paez-Espino D."/>
            <person name="Jungbluth S."/>
            <person name="Walsh D.A."/>
            <person name="Denef V.J."/>
            <person name="McMahon K.D."/>
            <person name="Konstantinidis K.T."/>
            <person name="Eloe-Fadrosh E.A."/>
            <person name="Kyrpides N.C."/>
            <person name="Woyke T."/>
        </authorList>
    </citation>
    <scope>NUCLEOTIDE SEQUENCE</scope>
    <source>
        <strain evidence="1">GVMAG-M-3300009159-65</strain>
    </source>
</reference>
<protein>
    <submittedName>
        <fullName evidence="1">Uncharacterized protein</fullName>
    </submittedName>
</protein>
<accession>A0A6C0ESJ5</accession>
<dbReference type="EMBL" id="MN738931">
    <property type="protein sequence ID" value="QHT32154.1"/>
    <property type="molecule type" value="Genomic_DNA"/>
</dbReference>
<organism evidence="1">
    <name type="scientific">viral metagenome</name>
    <dbReference type="NCBI Taxonomy" id="1070528"/>
    <lineage>
        <taxon>unclassified sequences</taxon>
        <taxon>metagenomes</taxon>
        <taxon>organismal metagenomes</taxon>
    </lineage>
</organism>
<dbReference type="AlphaFoldDB" id="A0A6C0ESJ5"/>